<keyword evidence="3" id="KW-1185">Reference proteome</keyword>
<protein>
    <submittedName>
        <fullName evidence="2">Interleukin enhancer-binding factor 2</fullName>
    </submittedName>
</protein>
<dbReference type="EMBL" id="JASDAP010000025">
    <property type="protein sequence ID" value="KAK1879855.1"/>
    <property type="molecule type" value="Genomic_DNA"/>
</dbReference>
<proteinExistence type="predicted"/>
<dbReference type="AlphaFoldDB" id="A0AAD9BA01"/>
<name>A0AAD9BA01_DISEL</name>
<dbReference type="Proteomes" id="UP001228049">
    <property type="component" value="Unassembled WGS sequence"/>
</dbReference>
<gene>
    <name evidence="2" type="ORF">KUDE01_025387</name>
</gene>
<organism evidence="2 3">
    <name type="scientific">Dissostichus eleginoides</name>
    <name type="common">Patagonian toothfish</name>
    <name type="synonym">Dissostichus amissus</name>
    <dbReference type="NCBI Taxonomy" id="100907"/>
    <lineage>
        <taxon>Eukaryota</taxon>
        <taxon>Metazoa</taxon>
        <taxon>Chordata</taxon>
        <taxon>Craniata</taxon>
        <taxon>Vertebrata</taxon>
        <taxon>Euteleostomi</taxon>
        <taxon>Actinopterygii</taxon>
        <taxon>Neopterygii</taxon>
        <taxon>Teleostei</taxon>
        <taxon>Neoteleostei</taxon>
        <taxon>Acanthomorphata</taxon>
        <taxon>Eupercaria</taxon>
        <taxon>Perciformes</taxon>
        <taxon>Notothenioidei</taxon>
        <taxon>Nototheniidae</taxon>
        <taxon>Dissostichus</taxon>
    </lineage>
</organism>
<evidence type="ECO:0000313" key="3">
    <source>
        <dbReference type="Proteomes" id="UP001228049"/>
    </source>
</evidence>
<reference evidence="2" key="1">
    <citation type="submission" date="2023-04" db="EMBL/GenBank/DDBJ databases">
        <title>Chromosome-level genome of Chaenocephalus aceratus.</title>
        <authorList>
            <person name="Park H."/>
        </authorList>
    </citation>
    <scope>NUCLEOTIDE SEQUENCE</scope>
    <source>
        <strain evidence="2">DE</strain>
        <tissue evidence="2">Muscle</tissue>
    </source>
</reference>
<evidence type="ECO:0000313" key="2">
    <source>
        <dbReference type="EMBL" id="KAK1879855.1"/>
    </source>
</evidence>
<accession>A0AAD9BA01</accession>
<sequence length="107" mass="11962">MVVFECKHGEKERGGLGHFLLLSPVRGNISWLRQERSPSPHITAPGEGPFNFIVVEEATPRFAPAEDQTPSDQHDPQLCSHGNQTLPPGHTFCRDAKLRRIPSRDNI</sequence>
<feature type="region of interest" description="Disordered" evidence="1">
    <location>
        <begin position="63"/>
        <end position="107"/>
    </location>
</feature>
<feature type="compositionally biased region" description="Basic and acidic residues" evidence="1">
    <location>
        <begin position="92"/>
        <end position="107"/>
    </location>
</feature>
<evidence type="ECO:0000256" key="1">
    <source>
        <dbReference type="SAM" id="MobiDB-lite"/>
    </source>
</evidence>
<comment type="caution">
    <text evidence="2">The sequence shown here is derived from an EMBL/GenBank/DDBJ whole genome shotgun (WGS) entry which is preliminary data.</text>
</comment>